<name>A0AAV9J6Y0_9PEZI</name>
<protein>
    <recommendedName>
        <fullName evidence="3">BTB domain-containing protein</fullName>
    </recommendedName>
</protein>
<evidence type="ECO:0008006" key="3">
    <source>
        <dbReference type="Google" id="ProtNLM"/>
    </source>
</evidence>
<comment type="caution">
    <text evidence="1">The sequence shown here is derived from an EMBL/GenBank/DDBJ whole genome shotgun (WGS) entry which is preliminary data.</text>
</comment>
<sequence>MATTGFPRCSDGDVKIHLSSDPKDTFVLHSFQLSLHSSWFKASMSERWNGGDFTNTSVFGGRDGEKEHWEYELRFEKGTGDGMLMRKRASTDMEMMVGQDELIDMRVECLTAYKHLLGAVYHVKPRLPHGSFEKAKSSILQLASVAAIYDCGNIIEPHIDNHLSAHWRDQALSMCAEDPVSMLSFATSIKSEWIFMEAATNLVGTSSAIFDAAQAELQKLHVADLFNKKRAEFVETLRKCEYDMFCMQSEFRGEPFAHEATDFFCQYLRDSLGMQGLGSRLAHPEYARLYKTINASAIDNGNSYSRDLMHYIAVLGIDPVPITDVVMSRFAYVLQRARVILQPILKDASRRRNAQQSQDHGLLFMTVADEELPWVNK</sequence>
<dbReference type="PANTHER" id="PTHR38119:SF1">
    <property type="entry name" value="BTB DOMAIN-CONTAINING PROTEIN"/>
    <property type="match status" value="1"/>
</dbReference>
<accession>A0AAV9J6Y0</accession>
<dbReference type="PANTHER" id="PTHR38119">
    <property type="entry name" value="BTB DOMAIN-CONTAINING PROTEIN-RELATED"/>
    <property type="match status" value="1"/>
</dbReference>
<organism evidence="1 2">
    <name type="scientific">Oleoguttula mirabilis</name>
    <dbReference type="NCBI Taxonomy" id="1507867"/>
    <lineage>
        <taxon>Eukaryota</taxon>
        <taxon>Fungi</taxon>
        <taxon>Dikarya</taxon>
        <taxon>Ascomycota</taxon>
        <taxon>Pezizomycotina</taxon>
        <taxon>Dothideomycetes</taxon>
        <taxon>Dothideomycetidae</taxon>
        <taxon>Mycosphaerellales</taxon>
        <taxon>Teratosphaeriaceae</taxon>
        <taxon>Oleoguttula</taxon>
    </lineage>
</organism>
<evidence type="ECO:0000313" key="2">
    <source>
        <dbReference type="Proteomes" id="UP001324427"/>
    </source>
</evidence>
<dbReference type="Proteomes" id="UP001324427">
    <property type="component" value="Unassembled WGS sequence"/>
</dbReference>
<keyword evidence="2" id="KW-1185">Reference proteome</keyword>
<dbReference type="EMBL" id="JAVFHQ010000061">
    <property type="protein sequence ID" value="KAK4540778.1"/>
    <property type="molecule type" value="Genomic_DNA"/>
</dbReference>
<evidence type="ECO:0000313" key="1">
    <source>
        <dbReference type="EMBL" id="KAK4540778.1"/>
    </source>
</evidence>
<gene>
    <name evidence="1" type="ORF">LTR36_008855</name>
</gene>
<reference evidence="1 2" key="1">
    <citation type="submission" date="2021-11" db="EMBL/GenBank/DDBJ databases">
        <title>Black yeast isolated from Biological Soil Crust.</title>
        <authorList>
            <person name="Kurbessoian T."/>
        </authorList>
    </citation>
    <scope>NUCLEOTIDE SEQUENCE [LARGE SCALE GENOMIC DNA]</scope>
    <source>
        <strain evidence="1 2">CCFEE 5522</strain>
    </source>
</reference>
<dbReference type="AlphaFoldDB" id="A0AAV9J6Y0"/>
<proteinExistence type="predicted"/>